<gene>
    <name evidence="1" type="ORF">L6452_33915</name>
</gene>
<protein>
    <submittedName>
        <fullName evidence="1">Uncharacterized protein</fullName>
    </submittedName>
</protein>
<name>A0ACB8YHZ6_ARCLA</name>
<evidence type="ECO:0000313" key="2">
    <source>
        <dbReference type="Proteomes" id="UP001055879"/>
    </source>
</evidence>
<sequence length="114" mass="11867">MNSKKGGGNQATLETNSYHEAGSVTGKGKKILGNDAIKLKAKKGEMGTLGRGKMSFHRLKQLARASSQKAGSKKGGAKVLIVWDAAVVGASLPLAICPRRGLRYDLTEAASTAV</sequence>
<dbReference type="EMBL" id="CM042058">
    <property type="protein sequence ID" value="KAI3684690.1"/>
    <property type="molecule type" value="Genomic_DNA"/>
</dbReference>
<proteinExistence type="predicted"/>
<comment type="caution">
    <text evidence="1">The sequence shown here is derived from an EMBL/GenBank/DDBJ whole genome shotgun (WGS) entry which is preliminary data.</text>
</comment>
<reference evidence="1 2" key="2">
    <citation type="journal article" date="2022" name="Mol. Ecol. Resour.">
        <title>The genomes of chicory, endive, great burdock and yacon provide insights into Asteraceae paleo-polyploidization history and plant inulin production.</title>
        <authorList>
            <person name="Fan W."/>
            <person name="Wang S."/>
            <person name="Wang H."/>
            <person name="Wang A."/>
            <person name="Jiang F."/>
            <person name="Liu H."/>
            <person name="Zhao H."/>
            <person name="Xu D."/>
            <person name="Zhang Y."/>
        </authorList>
    </citation>
    <scope>NUCLEOTIDE SEQUENCE [LARGE SCALE GENOMIC DNA]</scope>
    <source>
        <strain evidence="2">cv. Niubang</strain>
    </source>
</reference>
<dbReference type="Proteomes" id="UP001055879">
    <property type="component" value="Linkage Group LG12"/>
</dbReference>
<organism evidence="1 2">
    <name type="scientific">Arctium lappa</name>
    <name type="common">Greater burdock</name>
    <name type="synonym">Lappa major</name>
    <dbReference type="NCBI Taxonomy" id="4217"/>
    <lineage>
        <taxon>Eukaryota</taxon>
        <taxon>Viridiplantae</taxon>
        <taxon>Streptophyta</taxon>
        <taxon>Embryophyta</taxon>
        <taxon>Tracheophyta</taxon>
        <taxon>Spermatophyta</taxon>
        <taxon>Magnoliopsida</taxon>
        <taxon>eudicotyledons</taxon>
        <taxon>Gunneridae</taxon>
        <taxon>Pentapetalae</taxon>
        <taxon>asterids</taxon>
        <taxon>campanulids</taxon>
        <taxon>Asterales</taxon>
        <taxon>Asteraceae</taxon>
        <taxon>Carduoideae</taxon>
        <taxon>Cardueae</taxon>
        <taxon>Arctiinae</taxon>
        <taxon>Arctium</taxon>
    </lineage>
</organism>
<accession>A0ACB8YHZ6</accession>
<keyword evidence="2" id="KW-1185">Reference proteome</keyword>
<reference evidence="2" key="1">
    <citation type="journal article" date="2022" name="Mol. Ecol. Resour.">
        <title>The genomes of chicory, endive, great burdock and yacon provide insights into Asteraceae palaeo-polyploidization history and plant inulin production.</title>
        <authorList>
            <person name="Fan W."/>
            <person name="Wang S."/>
            <person name="Wang H."/>
            <person name="Wang A."/>
            <person name="Jiang F."/>
            <person name="Liu H."/>
            <person name="Zhao H."/>
            <person name="Xu D."/>
            <person name="Zhang Y."/>
        </authorList>
    </citation>
    <scope>NUCLEOTIDE SEQUENCE [LARGE SCALE GENOMIC DNA]</scope>
    <source>
        <strain evidence="2">cv. Niubang</strain>
    </source>
</reference>
<evidence type="ECO:0000313" key="1">
    <source>
        <dbReference type="EMBL" id="KAI3684690.1"/>
    </source>
</evidence>